<comment type="caution">
    <text evidence="1">The sequence shown here is derived from an EMBL/GenBank/DDBJ whole genome shotgun (WGS) entry which is preliminary data.</text>
</comment>
<sequence>MPITRQGTSNNMIPEAVRAMIDQEKVDKYIGRLPDNIHGNVVSTRPKTFDEAIELANDLMDQKLYTYAKRQTESKRKFNNKNQAQQIPKRQNVAQDYAIETGERKEYARTLPLCNKCIGARGMVYALGGEETNQDLDDIEDDINA</sequence>
<proteinExistence type="predicted"/>
<organism evidence="1">
    <name type="scientific">Tanacetum cinerariifolium</name>
    <name type="common">Dalmatian daisy</name>
    <name type="synonym">Chrysanthemum cinerariifolium</name>
    <dbReference type="NCBI Taxonomy" id="118510"/>
    <lineage>
        <taxon>Eukaryota</taxon>
        <taxon>Viridiplantae</taxon>
        <taxon>Streptophyta</taxon>
        <taxon>Embryophyta</taxon>
        <taxon>Tracheophyta</taxon>
        <taxon>Spermatophyta</taxon>
        <taxon>Magnoliopsida</taxon>
        <taxon>eudicotyledons</taxon>
        <taxon>Gunneridae</taxon>
        <taxon>Pentapetalae</taxon>
        <taxon>asterids</taxon>
        <taxon>campanulids</taxon>
        <taxon>Asterales</taxon>
        <taxon>Asteraceae</taxon>
        <taxon>Asteroideae</taxon>
        <taxon>Anthemideae</taxon>
        <taxon>Anthemidinae</taxon>
        <taxon>Tanacetum</taxon>
    </lineage>
</organism>
<name>A0A699HBZ3_TANCI</name>
<dbReference type="AlphaFoldDB" id="A0A699HBZ3"/>
<evidence type="ECO:0000313" key="1">
    <source>
        <dbReference type="EMBL" id="GEX92333.1"/>
    </source>
</evidence>
<dbReference type="EMBL" id="BKCJ010139273">
    <property type="protein sequence ID" value="GEX92333.1"/>
    <property type="molecule type" value="Genomic_DNA"/>
</dbReference>
<protein>
    <recommendedName>
        <fullName evidence="2">Reverse transcriptase domain-containing protein</fullName>
    </recommendedName>
</protein>
<reference evidence="1" key="1">
    <citation type="journal article" date="2019" name="Sci. Rep.">
        <title>Draft genome of Tanacetum cinerariifolium, the natural source of mosquito coil.</title>
        <authorList>
            <person name="Yamashiro T."/>
            <person name="Shiraishi A."/>
            <person name="Satake H."/>
            <person name="Nakayama K."/>
        </authorList>
    </citation>
    <scope>NUCLEOTIDE SEQUENCE</scope>
</reference>
<accession>A0A699HBZ3</accession>
<evidence type="ECO:0008006" key="2">
    <source>
        <dbReference type="Google" id="ProtNLM"/>
    </source>
</evidence>
<gene>
    <name evidence="1" type="ORF">Tci_364308</name>
</gene>